<evidence type="ECO:0000256" key="1">
    <source>
        <dbReference type="SAM" id="MobiDB-lite"/>
    </source>
</evidence>
<comment type="caution">
    <text evidence="3">The sequence shown here is derived from an EMBL/GenBank/DDBJ whole genome shotgun (WGS) entry which is preliminary data.</text>
</comment>
<feature type="compositionally biased region" description="Polar residues" evidence="1">
    <location>
        <begin position="445"/>
        <end position="461"/>
    </location>
</feature>
<feature type="compositionally biased region" description="Polar residues" evidence="1">
    <location>
        <begin position="476"/>
        <end position="491"/>
    </location>
</feature>
<evidence type="ECO:0000313" key="4">
    <source>
        <dbReference type="Proteomes" id="UP001281761"/>
    </source>
</evidence>
<feature type="domain" description="Trafficking protein particle complex subunit 11" evidence="2">
    <location>
        <begin position="595"/>
        <end position="675"/>
    </location>
</feature>
<name>A0ABQ9X859_9EUKA</name>
<dbReference type="PANTHER" id="PTHR13251">
    <property type="entry name" value="EPILEPSY HOLOPROSENCEPHALY CANDIDATE 1/TMEM1"/>
    <property type="match status" value="1"/>
</dbReference>
<accession>A0ABQ9X859</accession>
<keyword evidence="4" id="KW-1185">Reference proteome</keyword>
<evidence type="ECO:0000313" key="3">
    <source>
        <dbReference type="EMBL" id="KAK2948458.1"/>
    </source>
</evidence>
<feature type="region of interest" description="Disordered" evidence="1">
    <location>
        <begin position="439"/>
        <end position="524"/>
    </location>
</feature>
<reference evidence="3 4" key="1">
    <citation type="journal article" date="2022" name="bioRxiv">
        <title>Genomics of Preaxostyla Flagellates Illuminates Evolutionary Transitions and the Path Towards Mitochondrial Loss.</title>
        <authorList>
            <person name="Novak L.V.F."/>
            <person name="Treitli S.C."/>
            <person name="Pyrih J."/>
            <person name="Halakuc P."/>
            <person name="Pipaliya S.V."/>
            <person name="Vacek V."/>
            <person name="Brzon O."/>
            <person name="Soukal P."/>
            <person name="Eme L."/>
            <person name="Dacks J.B."/>
            <person name="Karnkowska A."/>
            <person name="Elias M."/>
            <person name="Hampl V."/>
        </authorList>
    </citation>
    <scope>NUCLEOTIDE SEQUENCE [LARGE SCALE GENOMIC DNA]</scope>
    <source>
        <strain evidence="3">NAU3</strain>
        <tissue evidence="3">Gut</tissue>
    </source>
</reference>
<dbReference type="PANTHER" id="PTHR13251:SF3">
    <property type="entry name" value="TRAFFICKING PROTEIN PARTICLE COMPLEX SUBUNIT 10"/>
    <property type="match status" value="1"/>
</dbReference>
<proteinExistence type="predicted"/>
<gene>
    <name evidence="3" type="ORF">BLNAU_16623</name>
</gene>
<sequence>MSNTSLFSVSKTRKLPEPPPFSTHEYELVISIQDDLELTKKDKQLEESLFSLEKVKLKEYDGKPLSVKPTILYNVPEKAFHQSFVPHLLLYFVRIEDEDKYKLFYKQHLKNWIDQRKKENQKWIVVYCPQITKGFAKSEDHRRFRNIFSRFTADLHDKVVKLDCSLSPADFQDEQQTFRKVLTKRIGKIFDSRYRDIKSYERSLSSTSPEQSKIAVQFEYATLYEQYGLFQQASDIIRDIYQNTSLTIFPKPQLNAFDVGNDKVTPFSTSFVPDFLQLLKTASMNSFYFTVYVSFRQFRLYAAVSDYPSIVNDLVPSVLHIMASIKPKPHHIFVEAWKYAAFTDAFHFLDKLSQRVPPAQMDWRFSLQDIAGQALLQARRSLVGIGTELGYDDPFRLIEMTNQKQESREVFKDSFARSSLSMRRSNSSAALELGRRVSRVEENAASPSAMSSCVEETTSPVEQRASMKPIPPPPVNNTRRASPLRQSTITNVDDEDAEAHPLGQSPSARRLTIQSLTRSNSEKRFSPLEKKPLAKYKIIMLILQSNRLLSPRIILSKVEDATPVVEITCVPLVNGLKGPIDYLKEFQRLTEEVIGVFSIPSRERTPNLLHEQIADIYFAQNQMEMAESTYKTVGMMYRQAGWIELQNAISLKLGTCQKNQNHHTEYVKHHLSLLSLMHSKSASAESAPVLISELCHTARDKLTEVTSLDMGELFSPAFTFAENNAYFYGHTAIVTMNVKNPFTATFDTDNEKLVNPLERRRWTITHQLPRGLSSGNTALNFHIRGMPNGRFRVERMTFEIGFLSLYTNFRTTTKEMEKYIFTITITPPNCHLILSTPGHLFTTPLPPSQTDASDAHEGGVLPLADVPNAIQPLIVSLYTGADQIESGTLSIKQDPHNPILLRFHKSFPSSILLPNVPTYSRLRWIIPFWTERKKETSDQDMLCLPNEVELSLEMKYRTKKHADYSVTLPSTLTLNSPISVTSTIHTLPTPVASSSQTPFRPSSLVCIFIRSTAQVPLTLTSPRLVPLTHPRHSFTVTPFAPSSPSLIIYPTQSISFLYTLSSTATSDSTDSPEEQANDDPFFSANFFCDVQFSYVSYFQREEQKRVNEIEKKLTELQMEDSTKETRQDNVSTVKPKSYPFTRKTKTDVPATPSKPQHFATQMRMTMPNRATSFAVPRGQSPKDLLRRSEMMSLAETARGRQELLNRCSTVGNGSSIEMGQEAKDEIASEQIRRKFEQTLSGAGVDVDEVDETDAEQFEQPLFKDGMQSHIPTVSQVISINHFVSLPLPPHFNILPPAVTPTLTSLPSLGPPIWLASAVSHPEHVSASVPFQFEIRLAAISTPDRSIPQRKQGSERTFVSVRVTVTIDHSVFVYVGMRASTVWLELDAPPVLLRSSLTALVPSPTIPAPVVSFEMLDTRQEESSGGEMGDPVEPEVWCKEGSIVSPFGGTTLRVASPSEGVLSLFPTLSIPANTALPFVGAQSSAASSSTKGGGYSVTFSKI</sequence>
<dbReference type="EMBL" id="JARBJD010000176">
    <property type="protein sequence ID" value="KAK2948458.1"/>
    <property type="molecule type" value="Genomic_DNA"/>
</dbReference>
<dbReference type="Pfam" id="PF11817">
    <property type="entry name" value="Foie-gras_1"/>
    <property type="match status" value="1"/>
</dbReference>
<dbReference type="InterPro" id="IPR021773">
    <property type="entry name" value="TPC11"/>
</dbReference>
<dbReference type="InterPro" id="IPR045126">
    <property type="entry name" value="TRAPPC10/Trs130"/>
</dbReference>
<protein>
    <submittedName>
        <fullName evidence="3">Trafficking protein particle complex subunit 10</fullName>
    </submittedName>
</protein>
<dbReference type="Proteomes" id="UP001281761">
    <property type="component" value="Unassembled WGS sequence"/>
</dbReference>
<feature type="compositionally biased region" description="Polar residues" evidence="1">
    <location>
        <begin position="504"/>
        <end position="519"/>
    </location>
</feature>
<organism evidence="3 4">
    <name type="scientific">Blattamonas nauphoetae</name>
    <dbReference type="NCBI Taxonomy" id="2049346"/>
    <lineage>
        <taxon>Eukaryota</taxon>
        <taxon>Metamonada</taxon>
        <taxon>Preaxostyla</taxon>
        <taxon>Oxymonadida</taxon>
        <taxon>Blattamonas</taxon>
    </lineage>
</organism>
<feature type="region of interest" description="Disordered" evidence="1">
    <location>
        <begin position="1119"/>
        <end position="1154"/>
    </location>
</feature>
<evidence type="ECO:0000259" key="2">
    <source>
        <dbReference type="Pfam" id="PF11817"/>
    </source>
</evidence>